<evidence type="ECO:0000313" key="4">
    <source>
        <dbReference type="EMBL" id="PWN92493.1"/>
    </source>
</evidence>
<dbReference type="GeneID" id="37046824"/>
<dbReference type="OrthoDB" id="10268090at2759"/>
<dbReference type="GO" id="GO:0009247">
    <property type="term" value="P:glycolipid biosynthetic process"/>
    <property type="evidence" value="ECO:0007669"/>
    <property type="project" value="TreeGrafter"/>
</dbReference>
<evidence type="ECO:0000313" key="5">
    <source>
        <dbReference type="Proteomes" id="UP000245768"/>
    </source>
</evidence>
<dbReference type="InterPro" id="IPR005097">
    <property type="entry name" value="Sacchrp_dh_NADP-bd"/>
</dbReference>
<accession>A0A316YWR5</accession>
<evidence type="ECO:0000256" key="2">
    <source>
        <dbReference type="SAM" id="Phobius"/>
    </source>
</evidence>
<dbReference type="SUPFAM" id="SSF51735">
    <property type="entry name" value="NAD(P)-binding Rossmann-fold domains"/>
    <property type="match status" value="1"/>
</dbReference>
<evidence type="ECO:0000259" key="3">
    <source>
        <dbReference type="Pfam" id="PF03435"/>
    </source>
</evidence>
<dbReference type="InParanoid" id="A0A316YWR5"/>
<dbReference type="GO" id="GO:0005886">
    <property type="term" value="C:plasma membrane"/>
    <property type="evidence" value="ECO:0007669"/>
    <property type="project" value="TreeGrafter"/>
</dbReference>
<dbReference type="GO" id="GO:0005811">
    <property type="term" value="C:lipid droplet"/>
    <property type="evidence" value="ECO:0007669"/>
    <property type="project" value="TreeGrafter"/>
</dbReference>
<dbReference type="GO" id="GO:0005739">
    <property type="term" value="C:mitochondrion"/>
    <property type="evidence" value="ECO:0007669"/>
    <property type="project" value="TreeGrafter"/>
</dbReference>
<dbReference type="EMBL" id="KZ819635">
    <property type="protein sequence ID" value="PWN92493.1"/>
    <property type="molecule type" value="Genomic_DNA"/>
</dbReference>
<reference evidence="4 5" key="1">
    <citation type="journal article" date="2018" name="Mol. Biol. Evol.">
        <title>Broad Genomic Sampling Reveals a Smut Pathogenic Ancestry of the Fungal Clade Ustilaginomycotina.</title>
        <authorList>
            <person name="Kijpornyongpan T."/>
            <person name="Mondo S.J."/>
            <person name="Barry K."/>
            <person name="Sandor L."/>
            <person name="Lee J."/>
            <person name="Lipzen A."/>
            <person name="Pangilinan J."/>
            <person name="LaButti K."/>
            <person name="Hainaut M."/>
            <person name="Henrissat B."/>
            <person name="Grigoriev I.V."/>
            <person name="Spatafora J.W."/>
            <person name="Aime M.C."/>
        </authorList>
    </citation>
    <scope>NUCLEOTIDE SEQUENCE [LARGE SCALE GENOMIC DNA]</scope>
    <source>
        <strain evidence="4 5">MCA 4198</strain>
    </source>
</reference>
<dbReference type="AlphaFoldDB" id="A0A316YWR5"/>
<gene>
    <name evidence="4" type="ORF">FA10DRAFT_300972</name>
</gene>
<sequence length="457" mass="48708">MSRTHLCVLGATGFTGKRVAYELASQISTLHAENKGFTWSIAGRRASALEEVLAQIMKIVGAADGKDSDNTEKGLLPRIISGVDVTDVGSLVKMASQTTLVLNCVGPFAELGENVVKAVLDASEATGQVTHYADVTGETYFIERMVRLYRDRAAKLGCTIIHAAGVDSIPTDIGVLYAKMQLGADVVPAGIEMGFTLQSEGRMTFNFATYASAVAGFASRKELSANRKQLFSALPRATPLAVEKGLSTGAVKPKKSLGGLVQYHDGFHSHVMPFFFTDPAVVRMSQSLMLEAEVKDFQPISFVGYFTLPSLLAQLVVIVFLTLFAGLCDFAFGRALLLRYPSFFSGGLFSKQGPTQEQIDQTSFTVTLIARGHSKALLAGAAPGSKIGPDVTATIKVRGPEPGYVATPIVFVAAARSILKNGEAVNRGVLTPAAALHRTDIIKVLNEDGRVTMKKVA</sequence>
<protein>
    <recommendedName>
        <fullName evidence="3">Saccharopine dehydrogenase NADP binding domain-containing protein</fullName>
    </recommendedName>
</protein>
<keyword evidence="2" id="KW-0812">Transmembrane</keyword>
<dbReference type="Proteomes" id="UP000245768">
    <property type="component" value="Unassembled WGS sequence"/>
</dbReference>
<dbReference type="InterPro" id="IPR036291">
    <property type="entry name" value="NAD(P)-bd_dom_sf"/>
</dbReference>
<keyword evidence="5" id="KW-1185">Reference proteome</keyword>
<feature type="domain" description="Saccharopine dehydrogenase NADP binding" evidence="3">
    <location>
        <begin position="8"/>
        <end position="161"/>
    </location>
</feature>
<organism evidence="4 5">
    <name type="scientific">Acaromyces ingoldii</name>
    <dbReference type="NCBI Taxonomy" id="215250"/>
    <lineage>
        <taxon>Eukaryota</taxon>
        <taxon>Fungi</taxon>
        <taxon>Dikarya</taxon>
        <taxon>Basidiomycota</taxon>
        <taxon>Ustilaginomycotina</taxon>
        <taxon>Exobasidiomycetes</taxon>
        <taxon>Exobasidiales</taxon>
        <taxon>Cryptobasidiaceae</taxon>
        <taxon>Acaromyces</taxon>
    </lineage>
</organism>
<name>A0A316YWR5_9BASI</name>
<dbReference type="InterPro" id="IPR051276">
    <property type="entry name" value="Saccharopine_DH-like_oxidrdct"/>
</dbReference>
<feature type="transmembrane region" description="Helical" evidence="2">
    <location>
        <begin position="311"/>
        <end position="332"/>
    </location>
</feature>
<dbReference type="PANTHER" id="PTHR12286">
    <property type="entry name" value="SACCHAROPINE DEHYDROGENASE-LIKE OXIDOREDUCTASE"/>
    <property type="match status" value="1"/>
</dbReference>
<proteinExistence type="inferred from homology"/>
<evidence type="ECO:0000256" key="1">
    <source>
        <dbReference type="ARBA" id="ARBA00038048"/>
    </source>
</evidence>
<dbReference type="RefSeq" id="XP_025379691.1">
    <property type="nucleotide sequence ID" value="XM_025524908.1"/>
</dbReference>
<dbReference type="PANTHER" id="PTHR12286:SF5">
    <property type="entry name" value="SACCHAROPINE DEHYDROGENASE-LIKE OXIDOREDUCTASE"/>
    <property type="match status" value="1"/>
</dbReference>
<comment type="similarity">
    <text evidence="1">Belongs to the saccharopine dehydrogenase family.</text>
</comment>
<keyword evidence="2" id="KW-0472">Membrane</keyword>
<dbReference type="Pfam" id="PF03435">
    <property type="entry name" value="Sacchrp_dh_NADP"/>
    <property type="match status" value="1"/>
</dbReference>
<dbReference type="Gene3D" id="3.40.50.720">
    <property type="entry name" value="NAD(P)-binding Rossmann-like Domain"/>
    <property type="match status" value="1"/>
</dbReference>
<keyword evidence="2" id="KW-1133">Transmembrane helix</keyword>